<dbReference type="Proteomes" id="UP000811619">
    <property type="component" value="Unassembled WGS sequence"/>
</dbReference>
<evidence type="ECO:0000256" key="1">
    <source>
        <dbReference type="ARBA" id="ARBA00007673"/>
    </source>
</evidence>
<feature type="region of interest" description="Disordered" evidence="3">
    <location>
        <begin position="332"/>
        <end position="355"/>
    </location>
</feature>
<sequence length="404" mass="43153">MTVREKSQFKRLRRCDLPCTLMRAGTSKALFVHRRHLPADISEWERHLVSALGSRGDDARQIDGVGGGASTTSKVAVVAPSKRPSADVEWTFVQVAVGRESIDMTGTCGNVSSGVGPFALQNGLATRRPGDKTMDIRVYNTNTDSIVVETVQLDHDGDFLETGTYTMPGVPVPGSEIKCRFEDPAGSMTGTLFPSGRRQQVLSLQPQPHLPPCDVPVTLIDAANPFVFVDGASLSGLQSTFSERAFDALVERIRQEAAVAMGLASTADDAAKTRGTPKVALLYRPGPGPDRASIRVQSYSMGRPHPSFQLTGAVCLATALTTPGTIAADLAAARPPNKQTTQRGRDPRTPPASPRVTKWTIAHAKGVIDVDVFVRAGAGADEVRACAVSRTARRLFAGTVSYYI</sequence>
<dbReference type="AlphaFoldDB" id="A0A8K0NNF4"/>
<dbReference type="PANTHER" id="PTHR43709:SF2">
    <property type="entry name" value="DUF453 DOMAIN PROTEIN (AFU_ORTHOLOGUE AFUA_6G00360)"/>
    <property type="match status" value="1"/>
</dbReference>
<comment type="similarity">
    <text evidence="1">Belongs to the PrpF family.</text>
</comment>
<dbReference type="EMBL" id="SRPY01000098">
    <property type="protein sequence ID" value="KAG5928788.1"/>
    <property type="molecule type" value="Genomic_DNA"/>
</dbReference>
<dbReference type="SUPFAM" id="SSF54506">
    <property type="entry name" value="Diaminopimelate epimerase-like"/>
    <property type="match status" value="2"/>
</dbReference>
<evidence type="ECO:0000313" key="5">
    <source>
        <dbReference type="Proteomes" id="UP000811619"/>
    </source>
</evidence>
<comment type="caution">
    <text evidence="4">The sequence shown here is derived from an EMBL/GenBank/DDBJ whole genome shotgun (WGS) entry which is preliminary data.</text>
</comment>
<dbReference type="GO" id="GO:0016853">
    <property type="term" value="F:isomerase activity"/>
    <property type="evidence" value="ECO:0007669"/>
    <property type="project" value="UniProtKB-KW"/>
</dbReference>
<evidence type="ECO:0000313" key="4">
    <source>
        <dbReference type="EMBL" id="KAG5928788.1"/>
    </source>
</evidence>
<organism evidence="4 5">
    <name type="scientific">Claviceps africana</name>
    <dbReference type="NCBI Taxonomy" id="83212"/>
    <lineage>
        <taxon>Eukaryota</taxon>
        <taxon>Fungi</taxon>
        <taxon>Dikarya</taxon>
        <taxon>Ascomycota</taxon>
        <taxon>Pezizomycotina</taxon>
        <taxon>Sordariomycetes</taxon>
        <taxon>Hypocreomycetidae</taxon>
        <taxon>Hypocreales</taxon>
        <taxon>Clavicipitaceae</taxon>
        <taxon>Claviceps</taxon>
    </lineage>
</organism>
<dbReference type="Pfam" id="PF04303">
    <property type="entry name" value="PrpF"/>
    <property type="match status" value="1"/>
</dbReference>
<evidence type="ECO:0008006" key="6">
    <source>
        <dbReference type="Google" id="ProtNLM"/>
    </source>
</evidence>
<dbReference type="PANTHER" id="PTHR43709">
    <property type="entry name" value="ACONITATE ISOMERASE-RELATED"/>
    <property type="match status" value="1"/>
</dbReference>
<dbReference type="InterPro" id="IPR007400">
    <property type="entry name" value="PrpF-like"/>
</dbReference>
<keyword evidence="5" id="KW-1185">Reference proteome</keyword>
<accession>A0A8K0NNF4</accession>
<proteinExistence type="inferred from homology"/>
<name>A0A8K0NNF4_9HYPO</name>
<gene>
    <name evidence="4" type="ORF">E4U42_008043</name>
</gene>
<dbReference type="Gene3D" id="3.10.310.10">
    <property type="entry name" value="Diaminopimelate Epimerase, Chain A, domain 1"/>
    <property type="match status" value="2"/>
</dbReference>
<evidence type="ECO:0000256" key="3">
    <source>
        <dbReference type="SAM" id="MobiDB-lite"/>
    </source>
</evidence>
<keyword evidence="2" id="KW-0413">Isomerase</keyword>
<protein>
    <recommendedName>
        <fullName evidence="6">DUF453-domain-containing protein</fullName>
    </recommendedName>
</protein>
<reference evidence="4" key="1">
    <citation type="journal article" date="2020" name="bioRxiv">
        <title>Whole genome comparisons of ergot fungi reveals the divergence and evolution of species within the genus Claviceps are the result of varying mechanisms driving genome evolution and host range expansion.</title>
        <authorList>
            <person name="Wyka S.A."/>
            <person name="Mondo S.J."/>
            <person name="Liu M."/>
            <person name="Dettman J."/>
            <person name="Nalam V."/>
            <person name="Broders K.D."/>
        </authorList>
    </citation>
    <scope>NUCLEOTIDE SEQUENCE</scope>
    <source>
        <strain evidence="4">CCC 489</strain>
    </source>
</reference>
<dbReference type="OrthoDB" id="10267539at2759"/>
<evidence type="ECO:0000256" key="2">
    <source>
        <dbReference type="ARBA" id="ARBA00023235"/>
    </source>
</evidence>